<gene>
    <name evidence="2" type="ORF">MEG1DRAFT_02926</name>
</gene>
<dbReference type="PANTHER" id="PTHR40275:SF1">
    <property type="entry name" value="SSL7038 PROTEIN"/>
    <property type="match status" value="1"/>
</dbReference>
<dbReference type="PROSITE" id="PS50943">
    <property type="entry name" value="HTH_CROC1"/>
    <property type="match status" value="1"/>
</dbReference>
<dbReference type="PATRIC" id="fig|1393735.3.peg.2978"/>
<dbReference type="SMART" id="SM00530">
    <property type="entry name" value="HTH_XRE"/>
    <property type="match status" value="1"/>
</dbReference>
<dbReference type="CDD" id="cd00093">
    <property type="entry name" value="HTH_XRE"/>
    <property type="match status" value="1"/>
</dbReference>
<evidence type="ECO:0000259" key="1">
    <source>
        <dbReference type="PROSITE" id="PS50943"/>
    </source>
</evidence>
<name>A0A081RUW8_PHOTE</name>
<accession>A0A081RUW8</accession>
<dbReference type="SUPFAM" id="SSF47413">
    <property type="entry name" value="lambda repressor-like DNA-binding domains"/>
    <property type="match status" value="1"/>
</dbReference>
<dbReference type="EMBL" id="JGVH01000049">
    <property type="protein sequence ID" value="KER02471.1"/>
    <property type="molecule type" value="Genomic_DNA"/>
</dbReference>
<dbReference type="InterPro" id="IPR001387">
    <property type="entry name" value="Cro/C1-type_HTH"/>
</dbReference>
<evidence type="ECO:0000313" key="3">
    <source>
        <dbReference type="Proteomes" id="UP000028002"/>
    </source>
</evidence>
<dbReference type="Proteomes" id="UP000028002">
    <property type="component" value="Unassembled WGS sequence"/>
</dbReference>
<comment type="caution">
    <text evidence="2">The sequence shown here is derived from an EMBL/GenBank/DDBJ whole genome shotgun (WGS) entry which is preliminary data.</text>
</comment>
<sequence length="94" mass="10509">MNKELKEFDVVEFLHDDEDIQAYLNAAIEENDTKYLFIALGNIARAKNISQLSKQVGMSREGIYKALSGEANPTFNTVFKITKALGLKLHFTGA</sequence>
<dbReference type="PANTHER" id="PTHR40275">
    <property type="entry name" value="SSL7038 PROTEIN"/>
    <property type="match status" value="1"/>
</dbReference>
<proteinExistence type="predicted"/>
<organism evidence="2 3">
    <name type="scientific">Photorhabdus temperata subsp. temperata Meg1</name>
    <dbReference type="NCBI Taxonomy" id="1393735"/>
    <lineage>
        <taxon>Bacteria</taxon>
        <taxon>Pseudomonadati</taxon>
        <taxon>Pseudomonadota</taxon>
        <taxon>Gammaproteobacteria</taxon>
        <taxon>Enterobacterales</taxon>
        <taxon>Morganellaceae</taxon>
        <taxon>Photorhabdus</taxon>
    </lineage>
</organism>
<dbReference type="NCBIfam" id="TIGR02684">
    <property type="entry name" value="dnstrm_HI1420"/>
    <property type="match status" value="1"/>
</dbReference>
<dbReference type="RefSeq" id="WP_036840097.1">
    <property type="nucleotide sequence ID" value="NZ_CAWLUD010000049.1"/>
</dbReference>
<feature type="domain" description="HTH cro/C1-type" evidence="1">
    <location>
        <begin position="50"/>
        <end position="92"/>
    </location>
</feature>
<evidence type="ECO:0000313" key="2">
    <source>
        <dbReference type="EMBL" id="KER02471.1"/>
    </source>
</evidence>
<dbReference type="AlphaFoldDB" id="A0A081RUW8"/>
<dbReference type="GO" id="GO:0003677">
    <property type="term" value="F:DNA binding"/>
    <property type="evidence" value="ECO:0007669"/>
    <property type="project" value="InterPro"/>
</dbReference>
<reference evidence="2 3" key="1">
    <citation type="submission" date="2014-03" db="EMBL/GenBank/DDBJ databases">
        <title>Draft Genome of Photorhabdus temperata Meg1.</title>
        <authorList>
            <person name="Hurst S.G.IV."/>
            <person name="Morris K."/>
            <person name="Thomas K."/>
            <person name="Tisa L.S."/>
        </authorList>
    </citation>
    <scope>NUCLEOTIDE SEQUENCE [LARGE SCALE GENOMIC DNA]</scope>
    <source>
        <strain evidence="2 3">Meg1</strain>
    </source>
</reference>
<dbReference type="InterPro" id="IPR010982">
    <property type="entry name" value="Lambda_DNA-bd_dom_sf"/>
</dbReference>
<dbReference type="Pfam" id="PF21716">
    <property type="entry name" value="dnstrm_HI1420"/>
    <property type="match status" value="1"/>
</dbReference>
<protein>
    <submittedName>
        <fullName evidence="2">Putative addiction module antidote protein</fullName>
    </submittedName>
</protein>
<dbReference type="Gene3D" id="1.10.260.40">
    <property type="entry name" value="lambda repressor-like DNA-binding domains"/>
    <property type="match status" value="1"/>
</dbReference>
<dbReference type="InterPro" id="IPR014057">
    <property type="entry name" value="HI1420"/>
</dbReference>